<protein>
    <submittedName>
        <fullName evidence="3">Beta-lactamase family protein</fullName>
    </submittedName>
</protein>
<dbReference type="InterPro" id="IPR012338">
    <property type="entry name" value="Beta-lactam/transpept-like"/>
</dbReference>
<dbReference type="InterPro" id="IPR052794">
    <property type="entry name" value="Mito_Ser_Protease_LACTB"/>
</dbReference>
<dbReference type="SUPFAM" id="SSF56601">
    <property type="entry name" value="beta-lactamase/transpeptidase-like"/>
    <property type="match status" value="1"/>
</dbReference>
<dbReference type="KEGG" id="fbe:FF125_06065"/>
<feature type="chain" id="PRO_5022865561" evidence="1">
    <location>
        <begin position="19"/>
        <end position="366"/>
    </location>
</feature>
<dbReference type="GO" id="GO:0006508">
    <property type="term" value="P:proteolysis"/>
    <property type="evidence" value="ECO:0007669"/>
    <property type="project" value="TreeGrafter"/>
</dbReference>
<dbReference type="AlphaFoldDB" id="A0A5B7TS65"/>
<feature type="signal peptide" evidence="1">
    <location>
        <begin position="1"/>
        <end position="18"/>
    </location>
</feature>
<name>A0A5B7TS65_9FLAO</name>
<evidence type="ECO:0000313" key="3">
    <source>
        <dbReference type="EMBL" id="QCX38014.1"/>
    </source>
</evidence>
<reference evidence="3 4" key="1">
    <citation type="submission" date="2019-05" db="EMBL/GenBank/DDBJ databases">
        <title>Algicella ahnfeltiae gen. nov., sp. nov., a novel marine bacterium of the family Flavobacteriaceae isolated from a red alga.</title>
        <authorList>
            <person name="Nedashkovskaya O.I."/>
            <person name="Kukhlevskiy A.D."/>
            <person name="Kim S.-G."/>
            <person name="Zhukova N.V."/>
            <person name="Mikhailov V.V."/>
        </authorList>
    </citation>
    <scope>NUCLEOTIDE SEQUENCE [LARGE SCALE GENOMIC DNA]</scope>
    <source>
        <strain evidence="3 4">10Alg115</strain>
    </source>
</reference>
<accession>A0A5B7TS65</accession>
<evidence type="ECO:0000313" key="4">
    <source>
        <dbReference type="Proteomes" id="UP000306229"/>
    </source>
</evidence>
<dbReference type="Proteomes" id="UP000306229">
    <property type="component" value="Chromosome"/>
</dbReference>
<feature type="domain" description="Beta-lactamase-related" evidence="2">
    <location>
        <begin position="49"/>
        <end position="350"/>
    </location>
</feature>
<organism evidence="3 4">
    <name type="scientific">Aureibaculum algae</name>
    <dbReference type="NCBI Taxonomy" id="2584122"/>
    <lineage>
        <taxon>Bacteria</taxon>
        <taxon>Pseudomonadati</taxon>
        <taxon>Bacteroidota</taxon>
        <taxon>Flavobacteriia</taxon>
        <taxon>Flavobacteriales</taxon>
        <taxon>Flavobacteriaceae</taxon>
        <taxon>Aureibaculum</taxon>
    </lineage>
</organism>
<dbReference type="EMBL" id="CP040749">
    <property type="protein sequence ID" value="QCX38014.1"/>
    <property type="molecule type" value="Genomic_DNA"/>
</dbReference>
<dbReference type="OrthoDB" id="9793489at2"/>
<sequence length="366" mass="40643">MKKLLFLIIILVYNFCTAQSAPPKRPLPPPSSYQKQNDAASTIALLFLQKEKIPGLAIAVSKNNGITYSIGLGYGDLEKQSKVDPAKTQFRIASISKSLTALALAKLVEDRKLDFNTSIYTYLPNYPKKKYDFTVKQVAGHIAGIRHYKGKEFLLNKKMNITEGLSIFKNDPLLFKPGTDYKYSTYGWNLLSEVVQKTANQPFSIYMKNEVFEPLKMNNTVLEIADSIVPHKTQFYKKTNAGDIIIGPEVNNEFKAAGGGFLSTANDLILFGNEIINPTLVDNKIVTELVTSQVLNDGKKTNYGIGFATNTTKKETHRYSHSGGGIGASSLLLMYPDEKVIIVILSNLSNAKIKELGNQLEQIFLK</sequence>
<dbReference type="GO" id="GO:0008233">
    <property type="term" value="F:peptidase activity"/>
    <property type="evidence" value="ECO:0007669"/>
    <property type="project" value="TreeGrafter"/>
</dbReference>
<evidence type="ECO:0000256" key="1">
    <source>
        <dbReference type="SAM" id="SignalP"/>
    </source>
</evidence>
<proteinExistence type="predicted"/>
<keyword evidence="4" id="KW-1185">Reference proteome</keyword>
<evidence type="ECO:0000259" key="2">
    <source>
        <dbReference type="Pfam" id="PF00144"/>
    </source>
</evidence>
<gene>
    <name evidence="3" type="ORF">FF125_06065</name>
</gene>
<dbReference type="PANTHER" id="PTHR46520:SF1">
    <property type="entry name" value="SERINE BETA-LACTAMASE-LIKE PROTEIN LACTB, MITOCHONDRIAL"/>
    <property type="match status" value="1"/>
</dbReference>
<dbReference type="RefSeq" id="WP_138948926.1">
    <property type="nucleotide sequence ID" value="NZ_CP040749.1"/>
</dbReference>
<dbReference type="GO" id="GO:0019216">
    <property type="term" value="P:regulation of lipid metabolic process"/>
    <property type="evidence" value="ECO:0007669"/>
    <property type="project" value="TreeGrafter"/>
</dbReference>
<dbReference type="Gene3D" id="3.40.710.10">
    <property type="entry name" value="DD-peptidase/beta-lactamase superfamily"/>
    <property type="match status" value="1"/>
</dbReference>
<dbReference type="PANTHER" id="PTHR46520">
    <property type="entry name" value="SERINE BETA-LACTAMASE-LIKE PROTEIN LACTB, MITOCHONDRIAL"/>
    <property type="match status" value="1"/>
</dbReference>
<dbReference type="Pfam" id="PF00144">
    <property type="entry name" value="Beta-lactamase"/>
    <property type="match status" value="1"/>
</dbReference>
<keyword evidence="1" id="KW-0732">Signal</keyword>
<dbReference type="InterPro" id="IPR001466">
    <property type="entry name" value="Beta-lactam-related"/>
</dbReference>